<dbReference type="EMBL" id="AP025637">
    <property type="protein sequence ID" value="BDG74309.1"/>
    <property type="molecule type" value="Genomic_DNA"/>
</dbReference>
<gene>
    <name evidence="3" type="ORF">Rmf_42380</name>
</gene>
<name>A0ABM7Y8E9_9PROT</name>
<feature type="signal peptide" evidence="2">
    <location>
        <begin position="1"/>
        <end position="22"/>
    </location>
</feature>
<sequence length="330" mass="35093">MLRRRHLLTCLPLFAAPRGVSAQFLSGGRPLRLMVPFNPGGAADVLARHYAEAITSQTGQQVVVENRGAANGILAVEAVARSASDGSTLGVLSVTFFAALPFMMDRPPYDPVRDLMPVARIANSTVLCVVTPERARERGWTDFRSMIEWAKRPSNRVTTGSARATPSHLISATIASRSGADIQHIPYRGGAPAVSDFLAGTIDMIFDAMPQLMPHVAAGRAVPLAVGSRERSPFFPQVPGMGEFADLNLAAVDLQSWSALAGPSSMAPATVAQLFEGIRKAGEAPGLEDRLKASGLVLSVSSSPAEVQTQIQQDTPRWREMVAASGARLD</sequence>
<dbReference type="Gene3D" id="3.40.190.10">
    <property type="entry name" value="Periplasmic binding protein-like II"/>
    <property type="match status" value="1"/>
</dbReference>
<dbReference type="PANTHER" id="PTHR42928:SF5">
    <property type="entry name" value="BLR1237 PROTEIN"/>
    <property type="match status" value="1"/>
</dbReference>
<dbReference type="RefSeq" id="WP_244408493.1">
    <property type="nucleotide sequence ID" value="NZ_AP025637.1"/>
</dbReference>
<dbReference type="Proteomes" id="UP000831327">
    <property type="component" value="Chromosome"/>
</dbReference>
<organism evidence="3 4">
    <name type="scientific">Roseomonas fluvialis</name>
    <dbReference type="NCBI Taxonomy" id="1750527"/>
    <lineage>
        <taxon>Bacteria</taxon>
        <taxon>Pseudomonadati</taxon>
        <taxon>Pseudomonadota</taxon>
        <taxon>Alphaproteobacteria</taxon>
        <taxon>Acetobacterales</taxon>
        <taxon>Roseomonadaceae</taxon>
        <taxon>Roseomonas</taxon>
    </lineage>
</organism>
<dbReference type="InterPro" id="IPR042100">
    <property type="entry name" value="Bug_dom1"/>
</dbReference>
<evidence type="ECO:0000313" key="4">
    <source>
        <dbReference type="Proteomes" id="UP000831327"/>
    </source>
</evidence>
<keyword evidence="2" id="KW-0732">Signal</keyword>
<evidence type="ECO:0000313" key="3">
    <source>
        <dbReference type="EMBL" id="BDG74309.1"/>
    </source>
</evidence>
<feature type="chain" id="PRO_5046411265" evidence="2">
    <location>
        <begin position="23"/>
        <end position="330"/>
    </location>
</feature>
<reference evidence="3 4" key="1">
    <citation type="journal article" date="2016" name="Microbes Environ.">
        <title>Phylogenetically diverse aerobic anoxygenic phototrophic bacteria isolated from epilithic biofilms in Tama river, Japan.</title>
        <authorList>
            <person name="Hirose S."/>
            <person name="Matsuura K."/>
            <person name="Haruta S."/>
        </authorList>
    </citation>
    <scope>NUCLEOTIDE SEQUENCE [LARGE SCALE GENOMIC DNA]</scope>
    <source>
        <strain evidence="3 4">S08</strain>
    </source>
</reference>
<dbReference type="Pfam" id="PF03401">
    <property type="entry name" value="TctC"/>
    <property type="match status" value="1"/>
</dbReference>
<dbReference type="InterPro" id="IPR005064">
    <property type="entry name" value="BUG"/>
</dbReference>
<evidence type="ECO:0000256" key="1">
    <source>
        <dbReference type="ARBA" id="ARBA00006987"/>
    </source>
</evidence>
<evidence type="ECO:0000256" key="2">
    <source>
        <dbReference type="SAM" id="SignalP"/>
    </source>
</evidence>
<comment type="similarity">
    <text evidence="1">Belongs to the UPF0065 (bug) family.</text>
</comment>
<dbReference type="CDD" id="cd07012">
    <property type="entry name" value="PBP2_Bug_TTT"/>
    <property type="match status" value="1"/>
</dbReference>
<dbReference type="Gene3D" id="3.40.190.150">
    <property type="entry name" value="Bordetella uptake gene, domain 1"/>
    <property type="match status" value="1"/>
</dbReference>
<dbReference type="SUPFAM" id="SSF53850">
    <property type="entry name" value="Periplasmic binding protein-like II"/>
    <property type="match status" value="1"/>
</dbReference>
<accession>A0ABM7Y8E9</accession>
<dbReference type="PANTHER" id="PTHR42928">
    <property type="entry name" value="TRICARBOXYLATE-BINDING PROTEIN"/>
    <property type="match status" value="1"/>
</dbReference>
<keyword evidence="4" id="KW-1185">Reference proteome</keyword>
<proteinExistence type="inferred from homology"/>
<protein>
    <submittedName>
        <fullName evidence="3">ABC transporter substrate-binding protein</fullName>
    </submittedName>
</protein>